<keyword evidence="1" id="KW-0175">Coiled coil</keyword>
<accession>A0A8S3U5D3</accession>
<keyword evidence="3" id="KW-0472">Membrane</keyword>
<dbReference type="EMBL" id="CAJPWZ010002500">
    <property type="protein sequence ID" value="CAG2239038.1"/>
    <property type="molecule type" value="Genomic_DNA"/>
</dbReference>
<dbReference type="Pfam" id="PF12877">
    <property type="entry name" value="KIAA1549"/>
    <property type="match status" value="1"/>
</dbReference>
<evidence type="ECO:0000256" key="3">
    <source>
        <dbReference type="SAM" id="Phobius"/>
    </source>
</evidence>
<feature type="region of interest" description="Disordered" evidence="2">
    <location>
        <begin position="771"/>
        <end position="793"/>
    </location>
</feature>
<evidence type="ECO:0000256" key="1">
    <source>
        <dbReference type="SAM" id="Coils"/>
    </source>
</evidence>
<keyword evidence="3" id="KW-1133">Transmembrane helix</keyword>
<name>A0A8S3U5D3_MYTED</name>
<evidence type="ECO:0000313" key="4">
    <source>
        <dbReference type="EMBL" id="CAG2239038.1"/>
    </source>
</evidence>
<feature type="compositionally biased region" description="Basic and acidic residues" evidence="2">
    <location>
        <begin position="918"/>
        <end position="932"/>
    </location>
</feature>
<protein>
    <submittedName>
        <fullName evidence="4">Uncharacterized protein</fullName>
    </submittedName>
</protein>
<feature type="region of interest" description="Disordered" evidence="2">
    <location>
        <begin position="255"/>
        <end position="360"/>
    </location>
</feature>
<feature type="compositionally biased region" description="Polar residues" evidence="2">
    <location>
        <begin position="267"/>
        <end position="301"/>
    </location>
</feature>
<feature type="coiled-coil region" evidence="1">
    <location>
        <begin position="675"/>
        <end position="702"/>
    </location>
</feature>
<dbReference type="InterPro" id="IPR024606">
    <property type="entry name" value="KIAA1549"/>
</dbReference>
<evidence type="ECO:0000256" key="2">
    <source>
        <dbReference type="SAM" id="MobiDB-lite"/>
    </source>
</evidence>
<keyword evidence="5" id="KW-1185">Reference proteome</keyword>
<feature type="compositionally biased region" description="Low complexity" evidence="2">
    <location>
        <begin position="208"/>
        <end position="220"/>
    </location>
</feature>
<feature type="compositionally biased region" description="Basic and acidic residues" evidence="2">
    <location>
        <begin position="313"/>
        <end position="343"/>
    </location>
</feature>
<proteinExistence type="predicted"/>
<feature type="region of interest" description="Disordered" evidence="2">
    <location>
        <begin position="620"/>
        <end position="654"/>
    </location>
</feature>
<organism evidence="4 5">
    <name type="scientific">Mytilus edulis</name>
    <name type="common">Blue mussel</name>
    <dbReference type="NCBI Taxonomy" id="6550"/>
    <lineage>
        <taxon>Eukaryota</taxon>
        <taxon>Metazoa</taxon>
        <taxon>Spiralia</taxon>
        <taxon>Lophotrochozoa</taxon>
        <taxon>Mollusca</taxon>
        <taxon>Bivalvia</taxon>
        <taxon>Autobranchia</taxon>
        <taxon>Pteriomorphia</taxon>
        <taxon>Mytilida</taxon>
        <taxon>Mytiloidea</taxon>
        <taxon>Mytilidae</taxon>
        <taxon>Mytilinae</taxon>
        <taxon>Mytilus</taxon>
    </lineage>
</organism>
<feature type="region of interest" description="Disordered" evidence="2">
    <location>
        <begin position="409"/>
        <end position="428"/>
    </location>
</feature>
<feature type="region of interest" description="Disordered" evidence="2">
    <location>
        <begin position="206"/>
        <end position="238"/>
    </location>
</feature>
<gene>
    <name evidence="4" type="ORF">MEDL_51384</name>
</gene>
<feature type="compositionally biased region" description="Basic and acidic residues" evidence="2">
    <location>
        <begin position="987"/>
        <end position="1004"/>
    </location>
</feature>
<keyword evidence="3" id="KW-0812">Transmembrane</keyword>
<reference evidence="4" key="1">
    <citation type="submission" date="2021-03" db="EMBL/GenBank/DDBJ databases">
        <authorList>
            <person name="Bekaert M."/>
        </authorList>
    </citation>
    <scope>NUCLEOTIDE SEQUENCE</scope>
</reference>
<dbReference type="Proteomes" id="UP000683360">
    <property type="component" value="Unassembled WGS sequence"/>
</dbReference>
<dbReference type="OrthoDB" id="6156324at2759"/>
<comment type="caution">
    <text evidence="4">The sequence shown here is derived from an EMBL/GenBank/DDBJ whole genome shotgun (WGS) entry which is preliminary data.</text>
</comment>
<evidence type="ECO:0000313" key="5">
    <source>
        <dbReference type="Proteomes" id="UP000683360"/>
    </source>
</evidence>
<feature type="compositionally biased region" description="Low complexity" evidence="2">
    <location>
        <begin position="1"/>
        <end position="16"/>
    </location>
</feature>
<feature type="compositionally biased region" description="Polar residues" evidence="2">
    <location>
        <begin position="411"/>
        <end position="426"/>
    </location>
</feature>
<feature type="region of interest" description="Disordered" evidence="2">
    <location>
        <begin position="918"/>
        <end position="1004"/>
    </location>
</feature>
<feature type="transmembrane region" description="Helical" evidence="3">
    <location>
        <begin position="163"/>
        <end position="185"/>
    </location>
</feature>
<feature type="region of interest" description="Disordered" evidence="2">
    <location>
        <begin position="1"/>
        <end position="25"/>
    </location>
</feature>
<feature type="compositionally biased region" description="Basic and acidic residues" evidence="2">
    <location>
        <begin position="625"/>
        <end position="638"/>
    </location>
</feature>
<dbReference type="AlphaFoldDB" id="A0A8S3U5D3"/>
<feature type="compositionally biased region" description="Polar residues" evidence="2">
    <location>
        <begin position="938"/>
        <end position="947"/>
    </location>
</feature>
<sequence length="1004" mass="114823">MVVSSTTNSYSSVLPSTSMTQPTSSVVAPDNRLAVTLNVKESVDIKSQEFKDKIEKGLEESFIAASGSRRKRSIRDKRQANQGVDVKVTDTQRTSGSAVDVQFEVYKDGGIVPATEAENTYKTLSDVELSATIGYPVAQSIVALSSAKTPDNGVNWSDFNGPLIIILIAVPSALVIIVTIGFIYVHCYVRSYSVDGIPDRRRLDLESGESLSGSTSVSSTFKRRTGSFNEGDTNPSEKENASFIDAFDIHETKVQPIPRPQLYQPPTRRQSLYSDSYDVNPQLPLTQQERQSSFGNRQTKSFELPDTFVSQAHYEREDEASNRKDVDKMKKNEQGRRYKANEKAKKKSKPFTRRDSDFPVSGFQYTPIEDQQLDSDYFHGDSLNAISQETQNYDLENERRFDGYIPYHTPSFKNETPQTNQKQNNLNREEAYRVRPTAPQYEPCPPDFNIQEYLGDKNHPGKLVFSSDYIFANEIANPVFNPRETTLRFVEDEQHLPMSSDHFIPNERLNTDDAVYYTQNYHPSVGRDPRHVNQRQPSANNRMRLEGVIEDVSSTEDFIYITDPYYHPYHHIEDHNSAMEPPILMTAGHVEQLAKMSRLPKPSPDQQTRFFPAVKLRNVTYHPPEPTKDTTTKQRPEISSDTNTDIDTPRLPTRADSNKQLFQKTSILDNEDGASVDNKSEIERLRNKLRQREREHQKHLGHEYFDPTKENRKRRIYTKRERDRMRRTGNQSYDSHDETYEGTILKSGCSTPGGSVDEMKLGRNMRAAPRRIDSKDGVRMSQRNTTNKHDDTSAQPLLEVDYNRPQDVVSEYFTNTHLPQKPSDLEPKLEVRPLSGSSIAPQHPTQDLIEILNRRQQLLQQQREDRRRYLQDQEAKEKAREIVNLAYLNADSTRKRKEGEKLLDDAFSLAKNSQKFNDGYKVESREHSDARDGGSSPRGFTSQQSAADQLWSDGHIQEEKCNSVTSGNKKDDDFFDESPKQGPSMGSEDHMVKYVRDELQRLET</sequence>